<name>A0A914BVU3_9BILA</name>
<dbReference type="AlphaFoldDB" id="A0A914BVU3"/>
<organism evidence="1 2">
    <name type="scientific">Acrobeloides nanus</name>
    <dbReference type="NCBI Taxonomy" id="290746"/>
    <lineage>
        <taxon>Eukaryota</taxon>
        <taxon>Metazoa</taxon>
        <taxon>Ecdysozoa</taxon>
        <taxon>Nematoda</taxon>
        <taxon>Chromadorea</taxon>
        <taxon>Rhabditida</taxon>
        <taxon>Tylenchina</taxon>
        <taxon>Cephalobomorpha</taxon>
        <taxon>Cephaloboidea</taxon>
        <taxon>Cephalobidae</taxon>
        <taxon>Acrobeloides</taxon>
    </lineage>
</organism>
<evidence type="ECO:0000313" key="2">
    <source>
        <dbReference type="WBParaSite" id="ACRNAN_Path_1108.g4264.t1"/>
    </source>
</evidence>
<keyword evidence="1" id="KW-1185">Reference proteome</keyword>
<dbReference type="Proteomes" id="UP000887540">
    <property type="component" value="Unplaced"/>
</dbReference>
<protein>
    <submittedName>
        <fullName evidence="2">Uncharacterized protein</fullName>
    </submittedName>
</protein>
<proteinExistence type="predicted"/>
<evidence type="ECO:0000313" key="1">
    <source>
        <dbReference type="Proteomes" id="UP000887540"/>
    </source>
</evidence>
<accession>A0A914BVU3</accession>
<sequence>MSGTFYAYIAQGNRTGEFIFQLYKSKTHGCLWLSLEGLKKFIECLEKVHETVLENEAHVLEFRRNDGDVLYEEKFVDKGRNRLITLKLVVNYGKHPFRKPAGEISLRIETENLKESLKYSFINLAILPGSNVILNLKNNLEEELLKAYEEKRWETQAHKEHNHAE</sequence>
<reference evidence="2" key="1">
    <citation type="submission" date="2022-11" db="UniProtKB">
        <authorList>
            <consortium name="WormBaseParasite"/>
        </authorList>
    </citation>
    <scope>IDENTIFICATION</scope>
</reference>
<dbReference type="WBParaSite" id="ACRNAN_Path_1108.g4264.t1">
    <property type="protein sequence ID" value="ACRNAN_Path_1108.g4264.t1"/>
    <property type="gene ID" value="ACRNAN_Path_1108.g4264"/>
</dbReference>